<dbReference type="Proteomes" id="UP000012040">
    <property type="component" value="Chromosome"/>
</dbReference>
<dbReference type="HOGENOM" id="CLU_070332_0_0_7"/>
<proteinExistence type="predicted"/>
<sequence length="329" mass="38424">MVYMEQIDFRNYLNDLTGIPNLTGSLKGIQAERVNLPKLILNRYDLKQIEIMNKEFILAQTKNADIEVKKLTTHEKLIRKAFKKPVIFFFNELGHYQAKHLTSHRINFVVNQGDVFLPEVLLILNGYKKEEMNREVVKLTNWAMMVLIYQLNYKTLQNKKITDLALIFKCTKMQASRIVDELKAAKLVELNQKGTYKYIQFPKTQDLWNSLKPFFQNPIIKRIYTDENLATGKLAGYTALDRYSMLHDGGIKTKAVYKKKFAEMTKGKEVKATPKEFAKYCFEIWNWDPQVLAKKDVVDPVSLYLSMRDYTDDRTQIALDDLLKEIGVK</sequence>
<reference evidence="1 2" key="1">
    <citation type="journal article" date="2013" name="ISME J.">
        <title>By their genes ye shall know them: genomic signatures of predatory bacteria.</title>
        <authorList>
            <person name="Pasternak Z."/>
            <person name="Pietrokovski S."/>
            <person name="Rotem O."/>
            <person name="Gophna U."/>
            <person name="Lurie-Weinberger M.N."/>
            <person name="Jurkevitch E."/>
        </authorList>
    </citation>
    <scope>NUCLEOTIDE SEQUENCE [LARGE SCALE GENOMIC DNA]</scope>
    <source>
        <strain evidence="1 2">JSS</strain>
    </source>
</reference>
<dbReference type="PATRIC" id="fig|1184267.3.peg.1788"/>
<dbReference type="KEGG" id="bex:A11Q_1767"/>
<evidence type="ECO:0000313" key="1">
    <source>
        <dbReference type="EMBL" id="AGH95983.1"/>
    </source>
</evidence>
<organism evidence="1 2">
    <name type="scientific">Pseudobdellovibrio exovorus JSS</name>
    <dbReference type="NCBI Taxonomy" id="1184267"/>
    <lineage>
        <taxon>Bacteria</taxon>
        <taxon>Pseudomonadati</taxon>
        <taxon>Bdellovibrionota</taxon>
        <taxon>Bdellovibrionia</taxon>
        <taxon>Bdellovibrionales</taxon>
        <taxon>Pseudobdellovibrionaceae</taxon>
        <taxon>Pseudobdellovibrio</taxon>
    </lineage>
</organism>
<dbReference type="EMBL" id="CP003537">
    <property type="protein sequence ID" value="AGH95983.1"/>
    <property type="molecule type" value="Genomic_DNA"/>
</dbReference>
<dbReference type="STRING" id="1184267.A11Q_1767"/>
<accession>M4V9W6</accession>
<keyword evidence="2" id="KW-1185">Reference proteome</keyword>
<protein>
    <recommendedName>
        <fullName evidence="3">MarR family transcriptional regulator</fullName>
    </recommendedName>
</protein>
<name>M4V9W6_9BACT</name>
<dbReference type="AlphaFoldDB" id="M4V9W6"/>
<evidence type="ECO:0000313" key="2">
    <source>
        <dbReference type="Proteomes" id="UP000012040"/>
    </source>
</evidence>
<dbReference type="eggNOG" id="COG1846">
    <property type="taxonomic scope" value="Bacteria"/>
</dbReference>
<evidence type="ECO:0008006" key="3">
    <source>
        <dbReference type="Google" id="ProtNLM"/>
    </source>
</evidence>
<gene>
    <name evidence="1" type="ORF">A11Q_1767</name>
</gene>